<sequence length="420" mass="45138">MDYDIVIIGAGPAGMAAAIEAKISGAGSVLVIDRDIETGGILNQCIHSGFGLHRFSEELTGPEYAERYSKALRESGAQVMLDTMVMSLECKGREKLVRAINPVSGIMEIHAKAVILAMGCRERTRGAIQIPGDRPSGVLTAGTAQRYVNIEGYRIGKKAVVLGSGDIGLIMARRLTLEGAKVLACVEIMPYSSGLNRNIVQCLDDFSIPLLLSHTVTRIVGRRRLEGVVIAEVDSERKPVAGTERFVECDTLLLSVGLIPENEITAGAGIELDPRTRGPYVDGSMETSIEGIFACGNVVHVNDLADHVSLEGERAGRSAAEYVRAGAEANRRQIGVFAGTGVSYIVPQYLSAGVVSGSNELSFRADRVFKNAYLIVRSESGAVLKKVRRPRITPGEMERISVRNDIIDNAVDITISIEEV</sequence>
<dbReference type="Proteomes" id="UP001519271">
    <property type="component" value="Unassembled WGS sequence"/>
</dbReference>
<evidence type="ECO:0000313" key="4">
    <source>
        <dbReference type="Proteomes" id="UP001519271"/>
    </source>
</evidence>
<keyword evidence="4" id="KW-1185">Reference proteome</keyword>
<dbReference type="SUPFAM" id="SSF51905">
    <property type="entry name" value="FAD/NAD(P)-binding domain"/>
    <property type="match status" value="1"/>
</dbReference>
<dbReference type="EMBL" id="JAGGKC010000015">
    <property type="protein sequence ID" value="MBP1919485.1"/>
    <property type="molecule type" value="Genomic_DNA"/>
</dbReference>
<name>A0ABS4G4K6_9CLOT</name>
<comment type="caution">
    <text evidence="3">The sequence shown here is derived from an EMBL/GenBank/DDBJ whole genome shotgun (WGS) entry which is preliminary data.</text>
</comment>
<dbReference type="InterPro" id="IPR051691">
    <property type="entry name" value="Metab_Enz_Cyan_OpOx_G3PDH"/>
</dbReference>
<organism evidence="3 4">
    <name type="scientific">Youngiibacter multivorans</name>
    <dbReference type="NCBI Taxonomy" id="937251"/>
    <lineage>
        <taxon>Bacteria</taxon>
        <taxon>Bacillati</taxon>
        <taxon>Bacillota</taxon>
        <taxon>Clostridia</taxon>
        <taxon>Eubacteriales</taxon>
        <taxon>Clostridiaceae</taxon>
        <taxon>Youngiibacter</taxon>
    </lineage>
</organism>
<protein>
    <submittedName>
        <fullName evidence="3">NADPH-dependent 2,4-dienoyl-CoA reductase/sulfur reductase-like enzyme</fullName>
    </submittedName>
</protein>
<dbReference type="RefSeq" id="WP_209459703.1">
    <property type="nucleotide sequence ID" value="NZ_JAGGKC010000015.1"/>
</dbReference>
<evidence type="ECO:0000259" key="2">
    <source>
        <dbReference type="Pfam" id="PF07992"/>
    </source>
</evidence>
<gene>
    <name evidence="3" type="ORF">J2Z34_001974</name>
</gene>
<dbReference type="InterPro" id="IPR023753">
    <property type="entry name" value="FAD/NAD-binding_dom"/>
</dbReference>
<dbReference type="Pfam" id="PF07992">
    <property type="entry name" value="Pyr_redox_2"/>
    <property type="match status" value="1"/>
</dbReference>
<accession>A0ABS4G4K6</accession>
<evidence type="ECO:0000313" key="3">
    <source>
        <dbReference type="EMBL" id="MBP1919485.1"/>
    </source>
</evidence>
<feature type="domain" description="FAD/NAD(P)-binding" evidence="2">
    <location>
        <begin position="3"/>
        <end position="304"/>
    </location>
</feature>
<keyword evidence="1" id="KW-0560">Oxidoreductase</keyword>
<proteinExistence type="predicted"/>
<dbReference type="PRINTS" id="PR00368">
    <property type="entry name" value="FADPNR"/>
</dbReference>
<dbReference type="Gene3D" id="3.50.50.60">
    <property type="entry name" value="FAD/NAD(P)-binding domain"/>
    <property type="match status" value="2"/>
</dbReference>
<dbReference type="PRINTS" id="PR00469">
    <property type="entry name" value="PNDRDTASEII"/>
</dbReference>
<reference evidence="3 4" key="1">
    <citation type="submission" date="2021-03" db="EMBL/GenBank/DDBJ databases">
        <title>Genomic Encyclopedia of Type Strains, Phase IV (KMG-IV): sequencing the most valuable type-strain genomes for metagenomic binning, comparative biology and taxonomic classification.</title>
        <authorList>
            <person name="Goeker M."/>
        </authorList>
    </citation>
    <scope>NUCLEOTIDE SEQUENCE [LARGE SCALE GENOMIC DNA]</scope>
    <source>
        <strain evidence="3 4">DSM 6139</strain>
    </source>
</reference>
<dbReference type="PANTHER" id="PTHR42949">
    <property type="entry name" value="ANAEROBIC GLYCEROL-3-PHOSPHATE DEHYDROGENASE SUBUNIT B"/>
    <property type="match status" value="1"/>
</dbReference>
<dbReference type="InterPro" id="IPR036188">
    <property type="entry name" value="FAD/NAD-bd_sf"/>
</dbReference>
<evidence type="ECO:0000256" key="1">
    <source>
        <dbReference type="ARBA" id="ARBA00023002"/>
    </source>
</evidence>
<dbReference type="PANTHER" id="PTHR42949:SF3">
    <property type="entry name" value="ANAEROBIC GLYCEROL-3-PHOSPHATE DEHYDROGENASE SUBUNIT B"/>
    <property type="match status" value="1"/>
</dbReference>